<keyword evidence="3" id="KW-1185">Reference proteome</keyword>
<feature type="chain" id="PRO_5043010018" evidence="1">
    <location>
        <begin position="24"/>
        <end position="269"/>
    </location>
</feature>
<evidence type="ECO:0000313" key="3">
    <source>
        <dbReference type="Proteomes" id="UP001301769"/>
    </source>
</evidence>
<dbReference type="PANTHER" id="PTHR34618:SF4">
    <property type="entry name" value="CAS1"/>
    <property type="match status" value="1"/>
</dbReference>
<dbReference type="PANTHER" id="PTHR34618">
    <property type="entry name" value="SURFACE PROTEIN MAS1, PUTATIVE-RELATED"/>
    <property type="match status" value="1"/>
</dbReference>
<keyword evidence="1" id="KW-0732">Signal</keyword>
<dbReference type="InterPro" id="IPR021476">
    <property type="entry name" value="Egh16-like"/>
</dbReference>
<reference evidence="2" key="1">
    <citation type="journal article" date="2023" name="Mol. Phylogenet. Evol.">
        <title>Genome-scale phylogeny and comparative genomics of the fungal order Sordariales.</title>
        <authorList>
            <person name="Hensen N."/>
            <person name="Bonometti L."/>
            <person name="Westerberg I."/>
            <person name="Brannstrom I.O."/>
            <person name="Guillou S."/>
            <person name="Cros-Aarteil S."/>
            <person name="Calhoun S."/>
            <person name="Haridas S."/>
            <person name="Kuo A."/>
            <person name="Mondo S."/>
            <person name="Pangilinan J."/>
            <person name="Riley R."/>
            <person name="LaButti K."/>
            <person name="Andreopoulos B."/>
            <person name="Lipzen A."/>
            <person name="Chen C."/>
            <person name="Yan M."/>
            <person name="Daum C."/>
            <person name="Ng V."/>
            <person name="Clum A."/>
            <person name="Steindorff A."/>
            <person name="Ohm R.A."/>
            <person name="Martin F."/>
            <person name="Silar P."/>
            <person name="Natvig D.O."/>
            <person name="Lalanne C."/>
            <person name="Gautier V."/>
            <person name="Ament-Velasquez S.L."/>
            <person name="Kruys A."/>
            <person name="Hutchinson M.I."/>
            <person name="Powell A.J."/>
            <person name="Barry K."/>
            <person name="Miller A.N."/>
            <person name="Grigoriev I.V."/>
            <person name="Debuchy R."/>
            <person name="Gladieux P."/>
            <person name="Hiltunen Thoren M."/>
            <person name="Johannesson H."/>
        </authorList>
    </citation>
    <scope>NUCLEOTIDE SEQUENCE</scope>
    <source>
        <strain evidence="2">PSN293</strain>
    </source>
</reference>
<feature type="signal peptide" evidence="1">
    <location>
        <begin position="1"/>
        <end position="23"/>
    </location>
</feature>
<dbReference type="Pfam" id="PF11327">
    <property type="entry name" value="Egh16-like"/>
    <property type="match status" value="1"/>
</dbReference>
<accession>A0AAN6YBP4</accession>
<comment type="caution">
    <text evidence="2">The sequence shown here is derived from an EMBL/GenBank/DDBJ whole genome shotgun (WGS) entry which is preliminary data.</text>
</comment>
<dbReference type="AlphaFoldDB" id="A0AAN6YBP4"/>
<evidence type="ECO:0000313" key="2">
    <source>
        <dbReference type="EMBL" id="KAK4215681.1"/>
    </source>
</evidence>
<sequence length="269" mass="27900">MSAINMKSTILLTLLAAAELVAGHGAIIAATGNAGGTGMALGIDTATPRDGTRRSPFQQDSTRFRGDAAETFGETLGGGDNQLEAGTAAIMAETGDSLPQVTPGGEVEMTLHQVNADGGGPYNCMINADGTGAQWTNIQVTTTPPGRNSRNRQGESTDFPLVAAIPENQQCTGEVAGQENVCLVRCQNDARAGPFGGVVPVQMVAEAGNATDPAVARRALALRVRSTELKLATLRKKVMAKRDHPDFDLTGLDADEIAELLEDGEISAV</sequence>
<reference evidence="2" key="2">
    <citation type="submission" date="2023-05" db="EMBL/GenBank/DDBJ databases">
        <authorList>
            <consortium name="Lawrence Berkeley National Laboratory"/>
            <person name="Steindorff A."/>
            <person name="Hensen N."/>
            <person name="Bonometti L."/>
            <person name="Westerberg I."/>
            <person name="Brannstrom I.O."/>
            <person name="Guillou S."/>
            <person name="Cros-Aarteil S."/>
            <person name="Calhoun S."/>
            <person name="Haridas S."/>
            <person name="Kuo A."/>
            <person name="Mondo S."/>
            <person name="Pangilinan J."/>
            <person name="Riley R."/>
            <person name="Labutti K."/>
            <person name="Andreopoulos B."/>
            <person name="Lipzen A."/>
            <person name="Chen C."/>
            <person name="Yanf M."/>
            <person name="Daum C."/>
            <person name="Ng V."/>
            <person name="Clum A."/>
            <person name="Ohm R."/>
            <person name="Martin F."/>
            <person name="Silar P."/>
            <person name="Natvig D."/>
            <person name="Lalanne C."/>
            <person name="Gautier V."/>
            <person name="Ament-Velasquez S.L."/>
            <person name="Kruys A."/>
            <person name="Hutchinson M.I."/>
            <person name="Powell A.J."/>
            <person name="Barry K."/>
            <person name="Miller A.N."/>
            <person name="Grigoriev I.V."/>
            <person name="Debuchy R."/>
            <person name="Gladieux P."/>
            <person name="Thoren M.H."/>
            <person name="Johannesson H."/>
        </authorList>
    </citation>
    <scope>NUCLEOTIDE SEQUENCE</scope>
    <source>
        <strain evidence="2">PSN293</strain>
    </source>
</reference>
<organism evidence="2 3">
    <name type="scientific">Rhypophila decipiens</name>
    <dbReference type="NCBI Taxonomy" id="261697"/>
    <lineage>
        <taxon>Eukaryota</taxon>
        <taxon>Fungi</taxon>
        <taxon>Dikarya</taxon>
        <taxon>Ascomycota</taxon>
        <taxon>Pezizomycotina</taxon>
        <taxon>Sordariomycetes</taxon>
        <taxon>Sordariomycetidae</taxon>
        <taxon>Sordariales</taxon>
        <taxon>Naviculisporaceae</taxon>
        <taxon>Rhypophila</taxon>
    </lineage>
</organism>
<evidence type="ECO:0000256" key="1">
    <source>
        <dbReference type="SAM" id="SignalP"/>
    </source>
</evidence>
<name>A0AAN6YBP4_9PEZI</name>
<protein>
    <submittedName>
        <fullName evidence="2">Uncharacterized protein</fullName>
    </submittedName>
</protein>
<proteinExistence type="predicted"/>
<gene>
    <name evidence="2" type="ORF">QBC37DRAFT_371776</name>
</gene>
<dbReference type="EMBL" id="MU858077">
    <property type="protein sequence ID" value="KAK4215681.1"/>
    <property type="molecule type" value="Genomic_DNA"/>
</dbReference>
<dbReference type="Proteomes" id="UP001301769">
    <property type="component" value="Unassembled WGS sequence"/>
</dbReference>